<evidence type="ECO:0000313" key="2">
    <source>
        <dbReference type="EMBL" id="CKT75600.1"/>
    </source>
</evidence>
<protein>
    <submittedName>
        <fullName evidence="3">Calpastatin</fullName>
    </submittedName>
</protein>
<accession>A0A0T9B595</accession>
<dbReference type="InterPro" id="IPR014937">
    <property type="entry name" value="DUF1810"/>
</dbReference>
<proteinExistence type="predicted"/>
<dbReference type="InterPro" id="IPR036287">
    <property type="entry name" value="Rv1873-like_sf"/>
</dbReference>
<dbReference type="SUPFAM" id="SSF140736">
    <property type="entry name" value="Rv1873-like"/>
    <property type="match status" value="1"/>
</dbReference>
<dbReference type="EMBL" id="CSAE01000007">
    <property type="protein sequence ID" value="COU95156.1"/>
    <property type="molecule type" value="Genomic_DNA"/>
</dbReference>
<gene>
    <name evidence="3" type="ORF">ERS007703_00139</name>
    <name evidence="2" type="ORF">ERS027646_04097</name>
    <name evidence="1" type="ORF">ERS027659_02469</name>
</gene>
<organism evidence="3 4">
    <name type="scientific">Mycobacterium tuberculosis</name>
    <dbReference type="NCBI Taxonomy" id="1773"/>
    <lineage>
        <taxon>Bacteria</taxon>
        <taxon>Bacillati</taxon>
        <taxon>Actinomycetota</taxon>
        <taxon>Actinomycetes</taxon>
        <taxon>Mycobacteriales</taxon>
        <taxon>Mycobacteriaceae</taxon>
        <taxon>Mycobacterium</taxon>
        <taxon>Mycobacterium tuberculosis complex</taxon>
    </lineage>
</organism>
<evidence type="ECO:0000313" key="5">
    <source>
        <dbReference type="Proteomes" id="UP000048948"/>
    </source>
</evidence>
<evidence type="ECO:0000313" key="1">
    <source>
        <dbReference type="EMBL" id="CKR98052.1"/>
    </source>
</evidence>
<reference evidence="3" key="2">
    <citation type="submission" date="2015-03" db="EMBL/GenBank/DDBJ databases">
        <authorList>
            <person name="Murphy D."/>
        </authorList>
    </citation>
    <scope>NUCLEOTIDE SEQUENCE [LARGE SCALE GENOMIC DNA]</scope>
    <source>
        <strain evidence="3">K00500041</strain>
    </source>
</reference>
<evidence type="ECO:0000313" key="6">
    <source>
        <dbReference type="Proteomes" id="UP000050164"/>
    </source>
</evidence>
<dbReference type="STRING" id="115862.BBG46_09865"/>
<dbReference type="EMBL" id="CNGE01001132">
    <property type="protein sequence ID" value="CKT75600.1"/>
    <property type="molecule type" value="Genomic_DNA"/>
</dbReference>
<dbReference type="EMBL" id="CNFT01000594">
    <property type="protein sequence ID" value="CKR98052.1"/>
    <property type="molecule type" value="Genomic_DNA"/>
</dbReference>
<name>A0A0T9B595_MYCTX</name>
<dbReference type="Proteomes" id="UP000048948">
    <property type="component" value="Unassembled WGS sequence"/>
</dbReference>
<sequence>MVSAAPRRRLEVSNCGLLNWSRGARSRTLGTRRLTAIRLSNQCDMKSASDPFDLKRFVYAQAPVYRSVVEELRAGRKRGHWMWFVFPQLRGLGSSPLAVRYGISSLEEAQAYLQHDLLGPRLHECTGLVNQVQGRSIEEIFGPPDDLKLCSSMTLFARATDANQDFVALLAKYYGGGEDRRTVALLAVT</sequence>
<dbReference type="AlphaFoldDB" id="A0A0T9B595"/>
<dbReference type="Pfam" id="PF08837">
    <property type="entry name" value="DUF1810"/>
    <property type="match status" value="1"/>
</dbReference>
<dbReference type="Gene3D" id="1.25.40.380">
    <property type="entry name" value="Protein of unknown function DUF1810"/>
    <property type="match status" value="1"/>
</dbReference>
<dbReference type="Proteomes" id="UP000038802">
    <property type="component" value="Unassembled WGS sequence"/>
</dbReference>
<evidence type="ECO:0000313" key="4">
    <source>
        <dbReference type="Proteomes" id="UP000038802"/>
    </source>
</evidence>
<reference evidence="4 5" key="1">
    <citation type="submission" date="2015-03" db="EMBL/GenBank/DDBJ databases">
        <authorList>
            <consortium name="Pathogen Informatics"/>
        </authorList>
    </citation>
    <scope>NUCLEOTIDE SEQUENCE [LARGE SCALE GENOMIC DNA]</scope>
    <source>
        <strain evidence="2 5">Bir 172</strain>
        <strain evidence="1 6">Bir 185</strain>
        <strain evidence="4">K00500041</strain>
    </source>
</reference>
<dbReference type="Proteomes" id="UP000050164">
    <property type="component" value="Unassembled WGS sequence"/>
</dbReference>
<evidence type="ECO:0000313" key="3">
    <source>
        <dbReference type="EMBL" id="COU95156.1"/>
    </source>
</evidence>